<evidence type="ECO:0000313" key="2">
    <source>
        <dbReference type="EMBL" id="KEO92605.1"/>
    </source>
</evidence>
<keyword evidence="3" id="KW-1185">Reference proteome</keyword>
<proteinExistence type="predicted"/>
<evidence type="ECO:0000313" key="3">
    <source>
        <dbReference type="Proteomes" id="UP000027866"/>
    </source>
</evidence>
<keyword evidence="1" id="KW-0732">Signal</keyword>
<gene>
    <name evidence="2" type="ORF">EH32_15210</name>
</gene>
<protein>
    <recommendedName>
        <fullName evidence="4">PepSY domain-containing protein</fullName>
    </recommendedName>
</protein>
<feature type="signal peptide" evidence="1">
    <location>
        <begin position="1"/>
        <end position="23"/>
    </location>
</feature>
<dbReference type="Proteomes" id="UP000027866">
    <property type="component" value="Unassembled WGS sequence"/>
</dbReference>
<dbReference type="PATRIC" id="fig|39960.10.peg.1327"/>
<feature type="chain" id="PRO_5001698918" description="PepSY domain-containing protein" evidence="1">
    <location>
        <begin position="24"/>
        <end position="94"/>
    </location>
</feature>
<dbReference type="KEGG" id="elq:Ga0102493_112233"/>
<name>A0A074MIL1_9SPHN</name>
<dbReference type="OrthoDB" id="7511342at2"/>
<comment type="caution">
    <text evidence="2">The sequence shown here is derived from an EMBL/GenBank/DDBJ whole genome shotgun (WGS) entry which is preliminary data.</text>
</comment>
<dbReference type="RefSeq" id="WP_034904910.1">
    <property type="nucleotide sequence ID" value="NZ_CP017057.1"/>
</dbReference>
<dbReference type="EMBL" id="JMIX01000009">
    <property type="protein sequence ID" value="KEO92605.1"/>
    <property type="molecule type" value="Genomic_DNA"/>
</dbReference>
<reference evidence="2 3" key="1">
    <citation type="submission" date="2014-04" db="EMBL/GenBank/DDBJ databases">
        <title>A comprehensive comparison of genomes of Erythrobacter spp. Strains.</title>
        <authorList>
            <person name="Zheng Q."/>
        </authorList>
    </citation>
    <scope>NUCLEOTIDE SEQUENCE [LARGE SCALE GENOMIC DNA]</scope>
    <source>
        <strain evidence="2 3">DSM 8509</strain>
    </source>
</reference>
<organism evidence="2 3">
    <name type="scientific">Erythrobacter litoralis</name>
    <dbReference type="NCBI Taxonomy" id="39960"/>
    <lineage>
        <taxon>Bacteria</taxon>
        <taxon>Pseudomonadati</taxon>
        <taxon>Pseudomonadota</taxon>
        <taxon>Alphaproteobacteria</taxon>
        <taxon>Sphingomonadales</taxon>
        <taxon>Erythrobacteraceae</taxon>
        <taxon>Erythrobacter/Porphyrobacter group</taxon>
        <taxon>Erythrobacter</taxon>
    </lineage>
</organism>
<accession>A0A074MIL1</accession>
<evidence type="ECO:0000256" key="1">
    <source>
        <dbReference type="SAM" id="SignalP"/>
    </source>
</evidence>
<sequence length="94" mass="10302">MRNILAITAAAALSVGISAPAMADDHKNDRADWKAQSPEIVERNAQGKATKVRVEGKVYEVCMRESQDACIQPRAAGLNWGDYPAMDFPENRRG</sequence>
<dbReference type="AlphaFoldDB" id="A0A074MIL1"/>
<evidence type="ECO:0008006" key="4">
    <source>
        <dbReference type="Google" id="ProtNLM"/>
    </source>
</evidence>